<accession>A0A174T916</accession>
<proteinExistence type="predicted"/>
<sequence>MKMKTKTRNHGWYLLWGVLALVSFCFLSCKDDDKSEEQQPFDPTKPVLISDFTPKEGGMGARLVVYGDNFGNDVSRVKVTIGGKAANLIGVKNQSLHCFVPSQAFNGDIEVTILDENGEEIAYAEAEEKFVYQKKMLVTTLAGETYENNTKWDVKDGPFDDCGGFDNANWMVLDPMDSDKLYVCGANKSHRVLDLANETVGTISFPSPVGTSSINAISFSKKGELIVVKDYAKTDQPATFFFSRESGFQTIVESYVARGSRSASVHPVNGEIYTSRYDLGVVGRYDQDTKVHEFDKIPLPYSKVGVFTAIHPTGNYMYLILSDDTHIIMRSDYNWIEKTFMTPYLVCGKYKESGWTDGMGNRVRLNVPREGCFVKNPEYVGQEDEYDFYFCDQRNHCIRKMTPEGRVSTFAGRPNGEGKEGYNDGDLRHEARFSRPTSIVYDEKRECFYVGDVDNHRIRKIAMEE</sequence>
<dbReference type="Gene3D" id="2.60.40.10">
    <property type="entry name" value="Immunoglobulins"/>
    <property type="match status" value="1"/>
</dbReference>
<dbReference type="PANTHER" id="PTHR13833:SF71">
    <property type="entry name" value="NHL DOMAIN-CONTAINING PROTEIN"/>
    <property type="match status" value="1"/>
</dbReference>
<organism evidence="3 4">
    <name type="scientific">Bacteroides faecis</name>
    <dbReference type="NCBI Taxonomy" id="674529"/>
    <lineage>
        <taxon>Bacteria</taxon>
        <taxon>Pseudomonadati</taxon>
        <taxon>Bacteroidota</taxon>
        <taxon>Bacteroidia</taxon>
        <taxon>Bacteroidales</taxon>
        <taxon>Bacteroidaceae</taxon>
        <taxon>Bacteroides</taxon>
    </lineage>
</organism>
<feature type="region of interest" description="Disordered" evidence="1">
    <location>
        <begin position="408"/>
        <end position="427"/>
    </location>
</feature>
<protein>
    <submittedName>
        <fullName evidence="3">IPT/TIG domain</fullName>
    </submittedName>
</protein>
<dbReference type="AlphaFoldDB" id="A0A174T916"/>
<dbReference type="EMBL" id="CZAE01000024">
    <property type="protein sequence ID" value="CUQ06282.1"/>
    <property type="molecule type" value="Genomic_DNA"/>
</dbReference>
<dbReference type="InterPro" id="IPR011042">
    <property type="entry name" value="6-blade_b-propeller_TolB-like"/>
</dbReference>
<reference evidence="3 4" key="1">
    <citation type="submission" date="2015-09" db="EMBL/GenBank/DDBJ databases">
        <authorList>
            <consortium name="Pathogen Informatics"/>
        </authorList>
    </citation>
    <scope>NUCLEOTIDE SEQUENCE [LARGE SCALE GENOMIC DNA]</scope>
    <source>
        <strain evidence="3 4">2789STDY5834846</strain>
    </source>
</reference>
<evidence type="ECO:0000313" key="3">
    <source>
        <dbReference type="EMBL" id="CUQ06282.1"/>
    </source>
</evidence>
<evidence type="ECO:0000256" key="1">
    <source>
        <dbReference type="SAM" id="MobiDB-lite"/>
    </source>
</evidence>
<gene>
    <name evidence="3" type="ORF">ERS852461_04110</name>
</gene>
<dbReference type="PANTHER" id="PTHR13833">
    <property type="match status" value="1"/>
</dbReference>
<dbReference type="RefSeq" id="WP_070101337.1">
    <property type="nucleotide sequence ID" value="NZ_CAXKYA010000030.1"/>
</dbReference>
<dbReference type="InterPro" id="IPR002909">
    <property type="entry name" value="IPT_dom"/>
</dbReference>
<dbReference type="GeneID" id="69587761"/>
<dbReference type="SUPFAM" id="SSF81296">
    <property type="entry name" value="E set domains"/>
    <property type="match status" value="1"/>
</dbReference>
<feature type="compositionally biased region" description="Basic and acidic residues" evidence="1">
    <location>
        <begin position="416"/>
        <end position="427"/>
    </location>
</feature>
<dbReference type="InterPro" id="IPR014756">
    <property type="entry name" value="Ig_E-set"/>
</dbReference>
<dbReference type="CDD" id="cd00603">
    <property type="entry name" value="IPT_PCSR"/>
    <property type="match status" value="1"/>
</dbReference>
<name>A0A174T916_9BACE</name>
<dbReference type="InterPro" id="IPR013783">
    <property type="entry name" value="Ig-like_fold"/>
</dbReference>
<evidence type="ECO:0000259" key="2">
    <source>
        <dbReference type="Pfam" id="PF01833"/>
    </source>
</evidence>
<dbReference type="Proteomes" id="UP000095606">
    <property type="component" value="Unassembled WGS sequence"/>
</dbReference>
<dbReference type="Pfam" id="PF01833">
    <property type="entry name" value="TIG"/>
    <property type="match status" value="1"/>
</dbReference>
<feature type="domain" description="IPT/TIG" evidence="2">
    <location>
        <begin position="49"/>
        <end position="117"/>
    </location>
</feature>
<dbReference type="SUPFAM" id="SSF63829">
    <property type="entry name" value="Calcium-dependent phosphotriesterase"/>
    <property type="match status" value="1"/>
</dbReference>
<evidence type="ECO:0000313" key="4">
    <source>
        <dbReference type="Proteomes" id="UP000095606"/>
    </source>
</evidence>
<dbReference type="Gene3D" id="2.120.10.30">
    <property type="entry name" value="TolB, C-terminal domain"/>
    <property type="match status" value="1"/>
</dbReference>